<evidence type="ECO:0000313" key="3">
    <source>
        <dbReference type="EMBL" id="TWT51854.1"/>
    </source>
</evidence>
<gene>
    <name evidence="3" type="ORF">KOR42_33280</name>
</gene>
<evidence type="ECO:0000256" key="2">
    <source>
        <dbReference type="SAM" id="SignalP"/>
    </source>
</evidence>
<dbReference type="RefSeq" id="WP_146510792.1">
    <property type="nucleotide sequence ID" value="NZ_SIHI01000010.1"/>
</dbReference>
<accession>A0A5C5WM19</accession>
<sequence length="60" mass="6206" precursor="true">MRLKACHFLLIALLSCVVSGCGDGDIPEDLPPTPEAGTDDYDQYNSAGRRGPGGGKAGNK</sequence>
<dbReference type="AlphaFoldDB" id="A0A5C5WM19"/>
<comment type="caution">
    <text evidence="3">The sequence shown here is derived from an EMBL/GenBank/DDBJ whole genome shotgun (WGS) entry which is preliminary data.</text>
</comment>
<organism evidence="3 4">
    <name type="scientific">Thalassoglobus neptunius</name>
    <dbReference type="NCBI Taxonomy" id="1938619"/>
    <lineage>
        <taxon>Bacteria</taxon>
        <taxon>Pseudomonadati</taxon>
        <taxon>Planctomycetota</taxon>
        <taxon>Planctomycetia</taxon>
        <taxon>Planctomycetales</taxon>
        <taxon>Planctomycetaceae</taxon>
        <taxon>Thalassoglobus</taxon>
    </lineage>
</organism>
<name>A0A5C5WM19_9PLAN</name>
<dbReference type="Proteomes" id="UP000317243">
    <property type="component" value="Unassembled WGS sequence"/>
</dbReference>
<feature type="region of interest" description="Disordered" evidence="1">
    <location>
        <begin position="25"/>
        <end position="60"/>
    </location>
</feature>
<keyword evidence="2" id="KW-0732">Signal</keyword>
<reference evidence="3 4" key="1">
    <citation type="submission" date="2019-02" db="EMBL/GenBank/DDBJ databases">
        <title>Deep-cultivation of Planctomycetes and their phenomic and genomic characterization uncovers novel biology.</title>
        <authorList>
            <person name="Wiegand S."/>
            <person name="Jogler M."/>
            <person name="Boedeker C."/>
            <person name="Pinto D."/>
            <person name="Vollmers J."/>
            <person name="Rivas-Marin E."/>
            <person name="Kohn T."/>
            <person name="Peeters S.H."/>
            <person name="Heuer A."/>
            <person name="Rast P."/>
            <person name="Oberbeckmann S."/>
            <person name="Bunk B."/>
            <person name="Jeske O."/>
            <person name="Meyerdierks A."/>
            <person name="Storesund J.E."/>
            <person name="Kallscheuer N."/>
            <person name="Luecker S."/>
            <person name="Lage O.M."/>
            <person name="Pohl T."/>
            <person name="Merkel B.J."/>
            <person name="Hornburger P."/>
            <person name="Mueller R.-W."/>
            <person name="Bruemmer F."/>
            <person name="Labrenz M."/>
            <person name="Spormann A.M."/>
            <person name="Op Den Camp H."/>
            <person name="Overmann J."/>
            <person name="Amann R."/>
            <person name="Jetten M.S.M."/>
            <person name="Mascher T."/>
            <person name="Medema M.H."/>
            <person name="Devos D.P."/>
            <person name="Kaster A.-K."/>
            <person name="Ovreas L."/>
            <person name="Rohde M."/>
            <person name="Galperin M.Y."/>
            <person name="Jogler C."/>
        </authorList>
    </citation>
    <scope>NUCLEOTIDE SEQUENCE [LARGE SCALE GENOMIC DNA]</scope>
    <source>
        <strain evidence="3 4">KOR42</strain>
    </source>
</reference>
<proteinExistence type="predicted"/>
<feature type="signal peptide" evidence="2">
    <location>
        <begin position="1"/>
        <end position="20"/>
    </location>
</feature>
<protein>
    <recommendedName>
        <fullName evidence="5">Lipoprotein</fullName>
    </recommendedName>
</protein>
<evidence type="ECO:0008006" key="5">
    <source>
        <dbReference type="Google" id="ProtNLM"/>
    </source>
</evidence>
<dbReference type="EMBL" id="SIHI01000010">
    <property type="protein sequence ID" value="TWT51854.1"/>
    <property type="molecule type" value="Genomic_DNA"/>
</dbReference>
<feature type="chain" id="PRO_5022917913" description="Lipoprotein" evidence="2">
    <location>
        <begin position="21"/>
        <end position="60"/>
    </location>
</feature>
<dbReference type="PROSITE" id="PS51257">
    <property type="entry name" value="PROKAR_LIPOPROTEIN"/>
    <property type="match status" value="1"/>
</dbReference>
<feature type="compositionally biased region" description="Gly residues" evidence="1">
    <location>
        <begin position="50"/>
        <end position="60"/>
    </location>
</feature>
<evidence type="ECO:0000313" key="4">
    <source>
        <dbReference type="Proteomes" id="UP000317243"/>
    </source>
</evidence>
<evidence type="ECO:0000256" key="1">
    <source>
        <dbReference type="SAM" id="MobiDB-lite"/>
    </source>
</evidence>
<keyword evidence="4" id="KW-1185">Reference proteome</keyword>